<evidence type="ECO:0000313" key="5">
    <source>
        <dbReference type="Proteomes" id="UP000321393"/>
    </source>
</evidence>
<dbReference type="GO" id="GO:0007035">
    <property type="term" value="P:vacuolar acidification"/>
    <property type="evidence" value="ECO:0007669"/>
    <property type="project" value="TreeGrafter"/>
</dbReference>
<dbReference type="Pfam" id="PF00400">
    <property type="entry name" value="WD40"/>
    <property type="match status" value="2"/>
</dbReference>
<dbReference type="OrthoDB" id="342131at2759"/>
<keyword evidence="1" id="KW-0853">WD repeat</keyword>
<dbReference type="Gene3D" id="2.130.10.10">
    <property type="entry name" value="YVTN repeat-like/Quinoprotein amine dehydrogenase"/>
    <property type="match status" value="3"/>
</dbReference>
<evidence type="ECO:0000256" key="2">
    <source>
        <dbReference type="SAM" id="Phobius"/>
    </source>
</evidence>
<reference evidence="4 5" key="1">
    <citation type="submission" date="2019-08" db="EMBL/GenBank/DDBJ databases">
        <title>Draft genome sequences of two oriental melons (Cucumis melo L. var makuwa).</title>
        <authorList>
            <person name="Kwon S.-Y."/>
        </authorList>
    </citation>
    <scope>NUCLEOTIDE SEQUENCE [LARGE SCALE GENOMIC DNA]</scope>
    <source>
        <strain evidence="5">cv. SW 3</strain>
        <tissue evidence="4">Leaf</tissue>
    </source>
</reference>
<dbReference type="InterPro" id="IPR011047">
    <property type="entry name" value="Quinoprotein_ADH-like_sf"/>
</dbReference>
<dbReference type="PANTHER" id="PTHR13950">
    <property type="entry name" value="RABCONNECTIN-RELATED"/>
    <property type="match status" value="1"/>
</dbReference>
<keyword evidence="2" id="KW-0472">Membrane</keyword>
<evidence type="ECO:0000256" key="1">
    <source>
        <dbReference type="PROSITE-ProRule" id="PRU00221"/>
    </source>
</evidence>
<dbReference type="InterPro" id="IPR036322">
    <property type="entry name" value="WD40_repeat_dom_sf"/>
</dbReference>
<dbReference type="EMBL" id="SSTE01012362">
    <property type="protein sequence ID" value="KAA0048878.1"/>
    <property type="molecule type" value="Genomic_DNA"/>
</dbReference>
<dbReference type="Pfam" id="PF12234">
    <property type="entry name" value="Rav1p_C"/>
    <property type="match status" value="1"/>
</dbReference>
<dbReference type="PANTHER" id="PTHR13950:SF9">
    <property type="entry name" value="RABCONNECTIN-3A"/>
    <property type="match status" value="1"/>
</dbReference>
<dbReference type="PROSITE" id="PS50294">
    <property type="entry name" value="WD_REPEATS_REGION"/>
    <property type="match status" value="1"/>
</dbReference>
<dbReference type="InterPro" id="IPR001680">
    <property type="entry name" value="WD40_rpt"/>
</dbReference>
<evidence type="ECO:0000259" key="3">
    <source>
        <dbReference type="Pfam" id="PF12234"/>
    </source>
</evidence>
<name>A0A5A7U0Y7_CUCMM</name>
<gene>
    <name evidence="4" type="ORF">E6C27_scaffold171G00930</name>
</gene>
<comment type="caution">
    <text evidence="4">The sequence shown here is derived from an EMBL/GenBank/DDBJ whole genome shotgun (WGS) entry which is preliminary data.</text>
</comment>
<dbReference type="InterPro" id="IPR015943">
    <property type="entry name" value="WD40/YVTN_repeat-like_dom_sf"/>
</dbReference>
<dbReference type="SUPFAM" id="SSF50978">
    <property type="entry name" value="WD40 repeat-like"/>
    <property type="match status" value="1"/>
</dbReference>
<sequence length="2503" mass="276190">MAGTASKMDPISRLPLPLLGSEPIPSAPNRLDPPGSSIDWIPDFAGYAWVAYGASSLLVISHFPSPLSPNETKFGPIFRQVLELSGDHLSAVNAVSWSPVLPSEGELAAAAGNRIWVFSHDLGASRGSFCWRQNSVLVQSLKVEAIQWTGAGDGIIACGVEVVLWKNTNKSWEIAWKFKPDVLQTLVSASWSTEGPFATAPHARISKTENTLTEKACRSVLVSQSEGEYGHVKIELCHPLPITVIQWRPSVNGPEFAKHSPRHVLLTCCLDGTVRLWSETENGKVRKFSKDVNNRKSTRRHFSVAAVVEINQALKGTLGMDLFVTWATEIRGMCQPFDVTKKVQSSVGFEQNKAGNCEWLISLGPGSLVTFWAVHCLDDVSPLRFPRITLWKKQELKGFEVGRHYTDGCTNLSNKFLLKKVVISRIHQSGSPSICSLIQLLPCNSLVWSLLSAHTLTDVGDASFDQKRLESLFSCSSSSQLNLSGHAGKILHVAVHPYNCEVKIAASLDSNGLLLFWSLSSISNCVLGPPTLTPTWELCGKLVTQDSCSKYTSVQWAPSILDEELILLMGHARGIDFFAVRISQSDEENTECHYLCTIPFTGHGPFENGPTNIFSILLPSDINITYKFNKFMLLGVWMKGFQALSWEITLHAYDISGTGIHCKCDIDNENRAELSILRFESAFGTKKCCVSIIPCSSQLPNSQIHDQITSFAVVHQGTFVPVQQKLSSSGEPSTPAYIMATGSADGSLKLWKSNVGKPSIFHVPWELVCVVVTHQGPITALSLTDCGRKIATISKDNLECKTSNVHLWELAYLGAGTLLFEDELSFESNIIAVDWLTLGNGQFLLGICLQNELCVYSLKRFGCHTLSETTKSLDAKTWICIGISRTLPSNCGFRWGPRTTAIVLHDRYFCIVSPWLFLGVTNPDAMCNTHYIGETKTHHVNGTTTNISAAVFADKCCGIKTLPDDIYESKYRPGSLGLISMPDVVDKLCGSLSSFHPQALLFNIYSGKWKRAYSALSHLIEHLSSDKKSSANSTYTIPEIPLSDYFEGVIKTSTDKGVQWSTNSLSSQFKEGVSQWAFNWDSISNDNSFIPSSTKSEFSSFVEPLEKLYELAGLTSMEKTQTLAIVDLLGEISNKSSSSAYESLDEPGRRYWIALRFQQLQFLRRESRSASVEELAIDSKLIGWAYHSDCQEILLNSVSSNEPTWQEMRSLGVGIWFTNTTQLRIRMEKLARSQYLKKKDPKDCMLLYVTLNRIQVLAGLFKISRDEKDKPLVGFLSRNFQEEKNKAAALKNAYVLLGKHQLELAVAFFLLGGDTSSAVSVCAKTLGDEQLALVICHLVEGRGGPLQQHLITKFMLPSAIEKGDTWLASILEWELGNYTQSFLNVLRLESNSVTGPPFLSSKHIALLDPSVGMYCRLLANKNSMKKAVGVQSAEILCQLATLMMATALNRSGLPLEALEHVSTCGSITDVSDGTNKVDIQCFDTISKICQKYPRDSSSWLSVEFAVHLEHQAKTDLAAQYFSKLIRKHPSWPTVNFESVGCMLFSKEYEMDYEKSLESYQHKLSVGFAQFEMKFSLLPASLVSMMLLFLCNLGLQFIGNDIVQGFTSQECPDDKNLTTYSFLVHRLLHKALLKTAQEISLSASRYTIACSLSFHRGEIRSKCLDTWWYYLQGLLLSLQGVRAALRSTHDSLNDDCVFKLLTILDLVEYDLYFTSAWLLRDSRCLLKMVQLLLANEQSSLDVEMERLKQLLSQFGELIAQNLLSDVDYNHEILEGVPNEEYDDIVHSIPGDERWHIIGACLWHHVSKFIKHKLTTLTNKSKEGSFSGLTLRNLNSWVPGLSTIKSDQNDILKNMIELISTNFTSLLTIVLAQASSYQLKQLVSFLQYKLDKRLCVATVVWFEQFSKSSEHKKHHADEMYNIDMCNKGEFETLWSITSNPNLVSECFAHEKVHLLHCFDRKLSKRWTDIYNGTTRPEETCGRECALINSSASDTTGSPGKLLRSGRTLVSSEKELATLDDVMPFQKPKEIYRRNGELLEALCINSVDGRQAALASNKKGIIFFSWEDGMASRDEEDYIWSNSEWPLNLNGWAGSESTPAPTCVFPGVGLGSNKGAHLGLGGATVGIGSPARPARDLTGGGAFGISGYAGMGASGLGWETQEDFEEFVDPPATAEHTSTRAFSSHPSRPLFLVGSTNTHVYLWEFGKDRATATYGVLPAANVPPPYALASISSVQFDQCGHRFATAALDGTVCSWQLEVGGRSNVCPTESSLCFNGHASDVTYVTSSGSIIAVAGYSSSAVNVVIWDTLAPPKTSQAAIMCHEGGARSISVFDNEIGSGSVSPLIVTGGKGGDVGLHDFRYVVTGRTKKHSPKGERISDASNTNMLGTVGEQNLNGMLWYIPKAHSGSVTKITSIPNTSLFLTGSKDGDVKLWDAKRAKQCKSIFFVFYIKVIFAALLVIVEGNSFTMLKPLNYVMQQAAVTDIQVIASGFLTCGGDGLVKLVQLQ</sequence>
<feature type="domain" description="RAVE complex protein Rav1 C-terminal" evidence="3">
    <location>
        <begin position="980"/>
        <end position="1381"/>
    </location>
</feature>
<protein>
    <recommendedName>
        <fullName evidence="3">RAVE complex protein Rav1 C-terminal domain-containing protein</fullName>
    </recommendedName>
</protein>
<feature type="transmembrane region" description="Helical" evidence="2">
    <location>
        <begin position="2441"/>
        <end position="2458"/>
    </location>
</feature>
<accession>A0A5A7U0Y7</accession>
<proteinExistence type="predicted"/>
<dbReference type="PROSITE" id="PS50082">
    <property type="entry name" value="WD_REPEATS_2"/>
    <property type="match status" value="1"/>
</dbReference>
<dbReference type="InterPro" id="IPR052208">
    <property type="entry name" value="DmX-like/RAVE_component"/>
</dbReference>
<evidence type="ECO:0000313" key="4">
    <source>
        <dbReference type="EMBL" id="KAA0048878.1"/>
    </source>
</evidence>
<dbReference type="SMART" id="SM00320">
    <property type="entry name" value="WD40"/>
    <property type="match status" value="11"/>
</dbReference>
<keyword evidence="2" id="KW-1133">Transmembrane helix</keyword>
<dbReference type="SUPFAM" id="SSF50998">
    <property type="entry name" value="Quinoprotein alcohol dehydrogenase-like"/>
    <property type="match status" value="1"/>
</dbReference>
<dbReference type="Proteomes" id="UP000321393">
    <property type="component" value="Unassembled WGS sequence"/>
</dbReference>
<dbReference type="STRING" id="1194695.A0A5A7U0Y7"/>
<keyword evidence="2" id="KW-0812">Transmembrane</keyword>
<feature type="repeat" description="WD" evidence="1">
    <location>
        <begin position="2399"/>
        <end position="2440"/>
    </location>
</feature>
<dbReference type="InterPro" id="IPR022033">
    <property type="entry name" value="Rav1p_C"/>
</dbReference>
<dbReference type="GO" id="GO:0043291">
    <property type="term" value="C:RAVE complex"/>
    <property type="evidence" value="ECO:0007669"/>
    <property type="project" value="TreeGrafter"/>
</dbReference>
<organism evidence="4 5">
    <name type="scientific">Cucumis melo var. makuwa</name>
    <name type="common">Oriental melon</name>
    <dbReference type="NCBI Taxonomy" id="1194695"/>
    <lineage>
        <taxon>Eukaryota</taxon>
        <taxon>Viridiplantae</taxon>
        <taxon>Streptophyta</taxon>
        <taxon>Embryophyta</taxon>
        <taxon>Tracheophyta</taxon>
        <taxon>Spermatophyta</taxon>
        <taxon>Magnoliopsida</taxon>
        <taxon>eudicotyledons</taxon>
        <taxon>Gunneridae</taxon>
        <taxon>Pentapetalae</taxon>
        <taxon>rosids</taxon>
        <taxon>fabids</taxon>
        <taxon>Cucurbitales</taxon>
        <taxon>Cucurbitaceae</taxon>
        <taxon>Benincaseae</taxon>
        <taxon>Cucumis</taxon>
    </lineage>
</organism>